<name>A0A0F4YN16_RASE3</name>
<evidence type="ECO:0008006" key="5">
    <source>
        <dbReference type="Google" id="ProtNLM"/>
    </source>
</evidence>
<accession>A0A0F4YN16</accession>
<evidence type="ECO:0000313" key="4">
    <source>
        <dbReference type="Proteomes" id="UP000053958"/>
    </source>
</evidence>
<dbReference type="PANTHER" id="PTHR39599">
    <property type="entry name" value="GPI-ANCHORED PROTEIN (EUROFUNG)-RELATED-RELATED"/>
    <property type="match status" value="1"/>
</dbReference>
<dbReference type="PANTHER" id="PTHR39599:SF2">
    <property type="entry name" value="ANCHORED PROTEIN, PUTATIVE (AFU_ORTHOLOGUE AFUA_1G09650)-RELATED"/>
    <property type="match status" value="1"/>
</dbReference>
<evidence type="ECO:0000256" key="2">
    <source>
        <dbReference type="SAM" id="SignalP"/>
    </source>
</evidence>
<evidence type="ECO:0000313" key="3">
    <source>
        <dbReference type="EMBL" id="KKA19043.1"/>
    </source>
</evidence>
<dbReference type="EMBL" id="LASV01000388">
    <property type="protein sequence ID" value="KKA19043.1"/>
    <property type="molecule type" value="Genomic_DNA"/>
</dbReference>
<evidence type="ECO:0000256" key="1">
    <source>
        <dbReference type="SAM" id="MobiDB-lite"/>
    </source>
</evidence>
<comment type="caution">
    <text evidence="3">The sequence shown here is derived from an EMBL/GenBank/DDBJ whole genome shotgun (WGS) entry which is preliminary data.</text>
</comment>
<sequence>MQLRNLRPFFLLFLSAIASFGAKAVDDGLTTRESGGPSGPLPDFDKIERQNAVIEQKLAQQKINGVRKMSDDEGEKFFLDYWIFDDDLEGYNLGNVSVAPRGALDDTQSSDVWSNASSLTQFRPAFLLHTDEQAELFHLAERYSGPARRALSMLMKRDFKCPTGTFSCTSINRPDSCCSNGDTCQLIQDTGLGSVGCCPQGETCSGGVSSCGSGYTGCPSSLGGGCCIPGYECVSGGCAFVSTYTVTEYSTTRVVSSTVTTPALTSMSTSTTASTSTSITSSTQGSTSHGLTPPVRPTTESQTTITSTGGASVCPTGFYACSAVYHGGCCRTGRDCDTTSCPAMLSTTVINSDGVTVVAPVPTAPPATEGSCASGWYSCAASVGGGCCPSGFVCGSSCTATAATAATVAKVQPTGPGRRNRMDLYCLGACVLGALCFLL</sequence>
<dbReference type="AlphaFoldDB" id="A0A0F4YN16"/>
<keyword evidence="4" id="KW-1185">Reference proteome</keyword>
<dbReference type="RefSeq" id="XP_013325655.1">
    <property type="nucleotide sequence ID" value="XM_013470201.1"/>
</dbReference>
<dbReference type="GeneID" id="25319270"/>
<dbReference type="Proteomes" id="UP000053958">
    <property type="component" value="Unassembled WGS sequence"/>
</dbReference>
<feature type="region of interest" description="Disordered" evidence="1">
    <location>
        <begin position="265"/>
        <end position="304"/>
    </location>
</feature>
<keyword evidence="2" id="KW-0732">Signal</keyword>
<organism evidence="3 4">
    <name type="scientific">Rasamsonia emersonii (strain ATCC 16479 / CBS 393.64 / IMI 116815)</name>
    <dbReference type="NCBI Taxonomy" id="1408163"/>
    <lineage>
        <taxon>Eukaryota</taxon>
        <taxon>Fungi</taxon>
        <taxon>Dikarya</taxon>
        <taxon>Ascomycota</taxon>
        <taxon>Pezizomycotina</taxon>
        <taxon>Eurotiomycetes</taxon>
        <taxon>Eurotiomycetidae</taxon>
        <taxon>Eurotiales</taxon>
        <taxon>Trichocomaceae</taxon>
        <taxon>Rasamsonia</taxon>
    </lineage>
</organism>
<dbReference type="OrthoDB" id="434783at2759"/>
<feature type="compositionally biased region" description="Low complexity" evidence="1">
    <location>
        <begin position="265"/>
        <end position="288"/>
    </location>
</feature>
<feature type="chain" id="PRO_5002481920" description="GPI anchored protein" evidence="2">
    <location>
        <begin position="25"/>
        <end position="439"/>
    </location>
</feature>
<feature type="signal peptide" evidence="2">
    <location>
        <begin position="1"/>
        <end position="24"/>
    </location>
</feature>
<protein>
    <recommendedName>
        <fullName evidence="5">GPI anchored protein</fullName>
    </recommendedName>
</protein>
<gene>
    <name evidence="3" type="ORF">T310_6993</name>
</gene>
<reference evidence="3 4" key="1">
    <citation type="submission" date="2015-04" db="EMBL/GenBank/DDBJ databases">
        <authorList>
            <person name="Heijne W.H."/>
            <person name="Fedorova N.D."/>
            <person name="Nierman W.C."/>
            <person name="Vollebregt A.W."/>
            <person name="Zhao Z."/>
            <person name="Wu L."/>
            <person name="Kumar M."/>
            <person name="Stam H."/>
            <person name="van den Berg M.A."/>
            <person name="Pel H.J."/>
        </authorList>
    </citation>
    <scope>NUCLEOTIDE SEQUENCE [LARGE SCALE GENOMIC DNA]</scope>
    <source>
        <strain evidence="3 4">CBS 393.64</strain>
    </source>
</reference>
<proteinExistence type="predicted"/>
<dbReference type="STRING" id="1408163.A0A0F4YN16"/>